<name>A0AAV6P0S7_9ROSI</name>
<sequence length="99" mass="11493">MSCQSVKHTRYIQHGKLLSYKSHINVWFFLLDAIPNELVLYRWSGSRKEAFSREKSLERRSNRRVMSDSQLVGACFMLTMACSRKLPALPGHYNNANSK</sequence>
<gene>
    <name evidence="1" type="ORF">SDJN03_04815</name>
</gene>
<dbReference type="Proteomes" id="UP000685013">
    <property type="component" value="Chromosome 3"/>
</dbReference>
<feature type="non-terminal residue" evidence="1">
    <location>
        <position position="1"/>
    </location>
</feature>
<protein>
    <submittedName>
        <fullName evidence="1">Uncharacterized protein</fullName>
    </submittedName>
</protein>
<proteinExistence type="predicted"/>
<organism evidence="1 2">
    <name type="scientific">Cucurbita argyrosperma subsp. sororia</name>
    <dbReference type="NCBI Taxonomy" id="37648"/>
    <lineage>
        <taxon>Eukaryota</taxon>
        <taxon>Viridiplantae</taxon>
        <taxon>Streptophyta</taxon>
        <taxon>Embryophyta</taxon>
        <taxon>Tracheophyta</taxon>
        <taxon>Spermatophyta</taxon>
        <taxon>Magnoliopsida</taxon>
        <taxon>eudicotyledons</taxon>
        <taxon>Gunneridae</taxon>
        <taxon>Pentapetalae</taxon>
        <taxon>rosids</taxon>
        <taxon>fabids</taxon>
        <taxon>Cucurbitales</taxon>
        <taxon>Cucurbitaceae</taxon>
        <taxon>Cucurbiteae</taxon>
        <taxon>Cucurbita</taxon>
    </lineage>
</organism>
<evidence type="ECO:0000313" key="1">
    <source>
        <dbReference type="EMBL" id="KAG6604206.1"/>
    </source>
</evidence>
<reference evidence="1 2" key="1">
    <citation type="journal article" date="2021" name="Hortic Res">
        <title>The domestication of Cucurbita argyrosperma as revealed by the genome of its wild relative.</title>
        <authorList>
            <person name="Barrera-Redondo J."/>
            <person name="Sanchez-de la Vega G."/>
            <person name="Aguirre-Liguori J.A."/>
            <person name="Castellanos-Morales G."/>
            <person name="Gutierrez-Guerrero Y.T."/>
            <person name="Aguirre-Dugua X."/>
            <person name="Aguirre-Planter E."/>
            <person name="Tenaillon M.I."/>
            <person name="Lira-Saade R."/>
            <person name="Eguiarte L.E."/>
        </authorList>
    </citation>
    <scope>NUCLEOTIDE SEQUENCE [LARGE SCALE GENOMIC DNA]</scope>
    <source>
        <strain evidence="1">JBR-2021</strain>
    </source>
</reference>
<dbReference type="AlphaFoldDB" id="A0AAV6P0S7"/>
<evidence type="ECO:0000313" key="2">
    <source>
        <dbReference type="Proteomes" id="UP000685013"/>
    </source>
</evidence>
<accession>A0AAV6P0S7</accession>
<keyword evidence="2" id="KW-1185">Reference proteome</keyword>
<dbReference type="EMBL" id="JAGKQH010000003">
    <property type="protein sequence ID" value="KAG6604206.1"/>
    <property type="molecule type" value="Genomic_DNA"/>
</dbReference>
<comment type="caution">
    <text evidence="1">The sequence shown here is derived from an EMBL/GenBank/DDBJ whole genome shotgun (WGS) entry which is preliminary data.</text>
</comment>